<evidence type="ECO:0000256" key="1">
    <source>
        <dbReference type="SAM" id="MobiDB-lite"/>
    </source>
</evidence>
<name>F4YXR8_9CAUD</name>
<sequence>MTNVKPLWQVALLTYPIMTGLVLLGLNALVLVACFISLSWEPFFKFDWYDFRVCMVIALLLTGFYLRDDGKAGGKKEWHQATADKWASE</sequence>
<proteinExistence type="predicted"/>
<keyword evidence="2" id="KW-0472">Membrane</keyword>
<organism evidence="3 4">
    <name type="scientific">Roseobacter phage RDJL Phi 1</name>
    <dbReference type="NCBI Taxonomy" id="562742"/>
    <lineage>
        <taxon>Viruses</taxon>
        <taxon>Duplodnaviria</taxon>
        <taxon>Heunggongvirae</taxon>
        <taxon>Uroviricota</taxon>
        <taxon>Caudoviricetes</taxon>
        <taxon>Xiamenvirus</taxon>
        <taxon>Xiamenvirus RDJL1</taxon>
    </lineage>
</organism>
<gene>
    <name evidence="3" type="ORF">RDJLphi1_gp57</name>
</gene>
<evidence type="ECO:0000313" key="4">
    <source>
        <dbReference type="Proteomes" id="UP000008742"/>
    </source>
</evidence>
<dbReference type="EMBL" id="HM151342">
    <property type="protein sequence ID" value="ADK73458.1"/>
    <property type="molecule type" value="Genomic_DNA"/>
</dbReference>
<keyword evidence="2" id="KW-0812">Transmembrane</keyword>
<reference evidence="3 4" key="2">
    <citation type="journal article" date="2011" name="Virol. J.">
        <title>Complete genome sequence of a marine roseophage provides evidence into the evolution of gene transfer agents in alphaproteobacteria.</title>
        <authorList>
            <person name="Huang S."/>
            <person name="Zhang Y."/>
            <person name="Chen F."/>
            <person name="Jiao N."/>
        </authorList>
    </citation>
    <scope>NUCLEOTIDE SEQUENCE [LARGE SCALE GENOMIC DNA]</scope>
</reference>
<evidence type="ECO:0000256" key="2">
    <source>
        <dbReference type="SAM" id="Phobius"/>
    </source>
</evidence>
<protein>
    <submittedName>
        <fullName evidence="3">Uncharacterized protein</fullName>
    </submittedName>
</protein>
<feature type="compositionally biased region" description="Basic and acidic residues" evidence="1">
    <location>
        <begin position="70"/>
        <end position="79"/>
    </location>
</feature>
<reference evidence="3 4" key="1">
    <citation type="journal article" date="2009" name="Appl. Environ. Microbiol.">
        <title>Roseophage RDJL Phi1, infecting the aerobic anoxygenic phototrophic bacterium Roseobacter denitrificans OCh114.</title>
        <authorList>
            <person name="Zhang Y."/>
            <person name="Jiao N."/>
        </authorList>
    </citation>
    <scope>NUCLEOTIDE SEQUENCE [LARGE SCALE GENOMIC DNA]</scope>
</reference>
<dbReference type="RefSeq" id="YP_004421825.1">
    <property type="nucleotide sequence ID" value="NC_015466.1"/>
</dbReference>
<feature type="transmembrane region" description="Helical" evidence="2">
    <location>
        <begin position="46"/>
        <end position="66"/>
    </location>
</feature>
<accession>F4YXR8</accession>
<keyword evidence="2" id="KW-1133">Transmembrane helix</keyword>
<keyword evidence="4" id="KW-1185">Reference proteome</keyword>
<feature type="transmembrane region" description="Helical" evidence="2">
    <location>
        <begin position="12"/>
        <end position="40"/>
    </location>
</feature>
<dbReference type="KEGG" id="vg:10511794"/>
<dbReference type="PROSITE" id="PS51257">
    <property type="entry name" value="PROKAR_LIPOPROTEIN"/>
    <property type="match status" value="1"/>
</dbReference>
<feature type="region of interest" description="Disordered" evidence="1">
    <location>
        <begin position="70"/>
        <end position="89"/>
    </location>
</feature>
<dbReference type="GeneID" id="10511794"/>
<evidence type="ECO:0000313" key="3">
    <source>
        <dbReference type="EMBL" id="ADK73458.1"/>
    </source>
</evidence>
<dbReference type="Proteomes" id="UP000008742">
    <property type="component" value="Segment"/>
</dbReference>